<feature type="compositionally biased region" description="Basic and acidic residues" evidence="1">
    <location>
        <begin position="266"/>
        <end position="280"/>
    </location>
</feature>
<protein>
    <submittedName>
        <fullName evidence="3">Uncharacterized protein</fullName>
    </submittedName>
</protein>
<feature type="region of interest" description="Disordered" evidence="1">
    <location>
        <begin position="83"/>
        <end position="102"/>
    </location>
</feature>
<feature type="compositionally biased region" description="Basic and acidic residues" evidence="1">
    <location>
        <begin position="446"/>
        <end position="459"/>
    </location>
</feature>
<feature type="compositionally biased region" description="Basic and acidic residues" evidence="1">
    <location>
        <begin position="114"/>
        <end position="131"/>
    </location>
</feature>
<feature type="compositionally biased region" description="Polar residues" evidence="1">
    <location>
        <begin position="347"/>
        <end position="372"/>
    </location>
</feature>
<dbReference type="OrthoDB" id="10599302at2759"/>
<feature type="region of interest" description="Disordered" evidence="1">
    <location>
        <begin position="50"/>
        <end position="78"/>
    </location>
</feature>
<gene>
    <name evidence="3" type="ORF">BWQ96_05852</name>
</gene>
<reference evidence="3 4" key="1">
    <citation type="journal article" date="2018" name="Mol. Biol. Evol.">
        <title>Analysis of the draft genome of the red seaweed Gracilariopsis chorda provides insights into genome size evolution in Rhodophyta.</title>
        <authorList>
            <person name="Lee J."/>
            <person name="Yang E.C."/>
            <person name="Graf L."/>
            <person name="Yang J.H."/>
            <person name="Qiu H."/>
            <person name="Zel Zion U."/>
            <person name="Chan C.X."/>
            <person name="Stephens T.G."/>
            <person name="Weber A.P.M."/>
            <person name="Boo G.H."/>
            <person name="Boo S.M."/>
            <person name="Kim K.M."/>
            <person name="Shin Y."/>
            <person name="Jung M."/>
            <person name="Lee S.J."/>
            <person name="Yim H.S."/>
            <person name="Lee J.H."/>
            <person name="Bhattacharya D."/>
            <person name="Yoon H.S."/>
        </authorList>
    </citation>
    <scope>NUCLEOTIDE SEQUENCE [LARGE SCALE GENOMIC DNA]</scope>
    <source>
        <strain evidence="3 4">SKKU-2015</strain>
        <tissue evidence="3">Whole body</tissue>
    </source>
</reference>
<keyword evidence="4" id="KW-1185">Reference proteome</keyword>
<sequence>MLLLVHLLLFSICLISSAVPIDVSNQPYTNVNTEEVTDYSLQHINKASEPISRTESTHPAEHTNTESTSIKTHHAQQEALASDIKNFVPDTKTGKGNQEDRIASMQNRDHGSEIYARAEHPEDPVGNELKEYGANSDAASPFKKVQSNKVDLPEQINRKVKAALQNADKAKRLSIFSVLHPALAAALTSEKTPEHSNIPRAPLNDVDYTTGPLKGTESHDRDALQYANTVPSRQAILAQIQEAVPRARETRGVKHVARGFGRKERRVAEEGELTNRHSQGDETVDNTAGSSDTERHIHGQYLQQERAVSHPKARDQVDSVNAEERTERDLNILKPEMNAQSDRESSGRISENSENSNRPPKGSSTLTPHSNASLNITVVEERSGMDRIMKTTARYWHGFVSRVKRVVEALKTPKSSPSQTPDNKLKDDFTEDDVQDMVNEIVHDLQRRNEEDIFSDKNSKHGNRLSTGDTKEHSSGGRKRGSLLMLRTKTLVSPDAVADAVTSAAKRMLSERGDSVSRETSSRFLREVQDKMEELLQPME</sequence>
<name>A0A2V3IQP6_9FLOR</name>
<keyword evidence="2" id="KW-0732">Signal</keyword>
<dbReference type="AlphaFoldDB" id="A0A2V3IQP6"/>
<accession>A0A2V3IQP6</accession>
<evidence type="ECO:0000256" key="2">
    <source>
        <dbReference type="SAM" id="SignalP"/>
    </source>
</evidence>
<proteinExistence type="predicted"/>
<feature type="region of interest" description="Disordered" evidence="1">
    <location>
        <begin position="248"/>
        <end position="372"/>
    </location>
</feature>
<feature type="compositionally biased region" description="Basic and acidic residues" evidence="1">
    <location>
        <begin position="312"/>
        <end position="331"/>
    </location>
</feature>
<feature type="chain" id="PRO_5016090602" evidence="2">
    <location>
        <begin position="19"/>
        <end position="540"/>
    </location>
</feature>
<comment type="caution">
    <text evidence="3">The sequence shown here is derived from an EMBL/GenBank/DDBJ whole genome shotgun (WGS) entry which is preliminary data.</text>
</comment>
<dbReference type="EMBL" id="NBIV01000092">
    <property type="protein sequence ID" value="PXF44409.1"/>
    <property type="molecule type" value="Genomic_DNA"/>
</dbReference>
<organism evidence="3 4">
    <name type="scientific">Gracilariopsis chorda</name>
    <dbReference type="NCBI Taxonomy" id="448386"/>
    <lineage>
        <taxon>Eukaryota</taxon>
        <taxon>Rhodophyta</taxon>
        <taxon>Florideophyceae</taxon>
        <taxon>Rhodymeniophycidae</taxon>
        <taxon>Gracilariales</taxon>
        <taxon>Gracilariaceae</taxon>
        <taxon>Gracilariopsis</taxon>
    </lineage>
</organism>
<feature type="region of interest" description="Disordered" evidence="1">
    <location>
        <begin position="114"/>
        <end position="139"/>
    </location>
</feature>
<feature type="region of interest" description="Disordered" evidence="1">
    <location>
        <begin position="446"/>
        <end position="482"/>
    </location>
</feature>
<evidence type="ECO:0000256" key="1">
    <source>
        <dbReference type="SAM" id="MobiDB-lite"/>
    </source>
</evidence>
<evidence type="ECO:0000313" key="4">
    <source>
        <dbReference type="Proteomes" id="UP000247409"/>
    </source>
</evidence>
<evidence type="ECO:0000313" key="3">
    <source>
        <dbReference type="EMBL" id="PXF44409.1"/>
    </source>
</evidence>
<feature type="signal peptide" evidence="2">
    <location>
        <begin position="1"/>
        <end position="18"/>
    </location>
</feature>
<feature type="compositionally biased region" description="Basic and acidic residues" evidence="1">
    <location>
        <begin position="55"/>
        <end position="64"/>
    </location>
</feature>
<dbReference type="Proteomes" id="UP000247409">
    <property type="component" value="Unassembled WGS sequence"/>
</dbReference>